<dbReference type="PROSITE" id="PS50011">
    <property type="entry name" value="PROTEIN_KINASE_DOM"/>
    <property type="match status" value="1"/>
</dbReference>
<dbReference type="InterPro" id="IPR008271">
    <property type="entry name" value="Ser/Thr_kinase_AS"/>
</dbReference>
<dbReference type="InterPro" id="IPR011006">
    <property type="entry name" value="CheY-like_superfamily"/>
</dbReference>
<dbReference type="InterPro" id="IPR036388">
    <property type="entry name" value="WH-like_DNA-bd_sf"/>
</dbReference>
<evidence type="ECO:0000256" key="9">
    <source>
        <dbReference type="ARBA" id="ARBA00048679"/>
    </source>
</evidence>
<dbReference type="InterPro" id="IPR036390">
    <property type="entry name" value="WH_DNA-bd_sf"/>
</dbReference>
<protein>
    <recommendedName>
        <fullName evidence="2">non-specific serine/threonine protein kinase</fullName>
        <ecNumber evidence="2">2.7.11.1</ecNumber>
    </recommendedName>
</protein>
<evidence type="ECO:0000256" key="5">
    <source>
        <dbReference type="ARBA" id="ARBA00022741"/>
    </source>
</evidence>
<dbReference type="FunFam" id="1.10.510.10:FF:000571">
    <property type="entry name" value="Maternal embryonic leucine zipper kinase"/>
    <property type="match status" value="1"/>
</dbReference>
<evidence type="ECO:0000256" key="10">
    <source>
        <dbReference type="PROSITE-ProRule" id="PRU00169"/>
    </source>
</evidence>
<dbReference type="Pfam" id="PF00069">
    <property type="entry name" value="Pkinase"/>
    <property type="match status" value="1"/>
</dbReference>
<evidence type="ECO:0000256" key="1">
    <source>
        <dbReference type="ARBA" id="ARBA00011245"/>
    </source>
</evidence>
<comment type="subunit">
    <text evidence="1">Monomer.</text>
</comment>
<keyword evidence="7" id="KW-0067">ATP-binding</keyword>
<reference evidence="14" key="1">
    <citation type="submission" date="2021-09" db="EMBL/GenBank/DDBJ databases">
        <authorList>
            <consortium name="AG Swart"/>
            <person name="Singh M."/>
            <person name="Singh A."/>
            <person name="Seah K."/>
            <person name="Emmerich C."/>
        </authorList>
    </citation>
    <scope>NUCLEOTIDE SEQUENCE</scope>
    <source>
        <strain evidence="14">ATCC30299</strain>
    </source>
</reference>
<dbReference type="Gene3D" id="1.10.10.10">
    <property type="entry name" value="Winged helix-like DNA-binding domain superfamily/Winged helix DNA-binding domain"/>
    <property type="match status" value="1"/>
</dbReference>
<comment type="caution">
    <text evidence="14">The sequence shown here is derived from an EMBL/GenBank/DDBJ whole genome shotgun (WGS) entry which is preliminary data.</text>
</comment>
<dbReference type="PROSITE" id="PS50186">
    <property type="entry name" value="DEP"/>
    <property type="match status" value="1"/>
</dbReference>
<dbReference type="GO" id="GO:0000160">
    <property type="term" value="P:phosphorelay signal transduction system"/>
    <property type="evidence" value="ECO:0007669"/>
    <property type="project" value="InterPro"/>
</dbReference>
<dbReference type="InterPro" id="IPR000591">
    <property type="entry name" value="DEP_dom"/>
</dbReference>
<evidence type="ECO:0000256" key="8">
    <source>
        <dbReference type="ARBA" id="ARBA00047899"/>
    </source>
</evidence>
<evidence type="ECO:0000313" key="14">
    <source>
        <dbReference type="EMBL" id="CAG9330490.1"/>
    </source>
</evidence>
<evidence type="ECO:0000259" key="13">
    <source>
        <dbReference type="PROSITE" id="PS50186"/>
    </source>
</evidence>
<dbReference type="SUPFAM" id="SSF52172">
    <property type="entry name" value="CheY-like"/>
    <property type="match status" value="1"/>
</dbReference>
<dbReference type="PROSITE" id="PS50110">
    <property type="entry name" value="RESPONSE_REGULATORY"/>
    <property type="match status" value="1"/>
</dbReference>
<feature type="modified residue" description="4-aspartylphosphate" evidence="10">
    <location>
        <position position="59"/>
    </location>
</feature>
<keyword evidence="10" id="KW-0597">Phosphoprotein</keyword>
<proteinExistence type="predicted"/>
<dbReference type="GO" id="GO:0004674">
    <property type="term" value="F:protein serine/threonine kinase activity"/>
    <property type="evidence" value="ECO:0007669"/>
    <property type="project" value="UniProtKB-KW"/>
</dbReference>
<keyword evidence="4" id="KW-0808">Transferase</keyword>
<dbReference type="Gene3D" id="3.30.200.20">
    <property type="entry name" value="Phosphorylase Kinase, domain 1"/>
    <property type="match status" value="1"/>
</dbReference>
<keyword evidence="15" id="KW-1185">Reference proteome</keyword>
<feature type="domain" description="Protein kinase" evidence="11">
    <location>
        <begin position="142"/>
        <end position="398"/>
    </location>
</feature>
<dbReference type="Pfam" id="PF04784">
    <property type="entry name" value="DUF547"/>
    <property type="match status" value="1"/>
</dbReference>
<evidence type="ECO:0000313" key="15">
    <source>
        <dbReference type="Proteomes" id="UP001162131"/>
    </source>
</evidence>
<feature type="domain" description="Response regulatory" evidence="12">
    <location>
        <begin position="8"/>
        <end position="126"/>
    </location>
</feature>
<dbReference type="Pfam" id="PF00072">
    <property type="entry name" value="Response_reg"/>
    <property type="match status" value="1"/>
</dbReference>
<evidence type="ECO:0000256" key="3">
    <source>
        <dbReference type="ARBA" id="ARBA00022527"/>
    </source>
</evidence>
<dbReference type="SMART" id="SM00220">
    <property type="entry name" value="S_TKc"/>
    <property type="match status" value="1"/>
</dbReference>
<gene>
    <name evidence="14" type="ORF">BSTOLATCC_MIC51078</name>
</gene>
<keyword evidence="6" id="KW-0418">Kinase</keyword>
<dbReference type="InterPro" id="IPR006869">
    <property type="entry name" value="DUF547"/>
</dbReference>
<evidence type="ECO:0000256" key="4">
    <source>
        <dbReference type="ARBA" id="ARBA00022679"/>
    </source>
</evidence>
<organism evidence="14 15">
    <name type="scientific">Blepharisma stoltei</name>
    <dbReference type="NCBI Taxonomy" id="1481888"/>
    <lineage>
        <taxon>Eukaryota</taxon>
        <taxon>Sar</taxon>
        <taxon>Alveolata</taxon>
        <taxon>Ciliophora</taxon>
        <taxon>Postciliodesmatophora</taxon>
        <taxon>Heterotrichea</taxon>
        <taxon>Heterotrichida</taxon>
        <taxon>Blepharismidae</taxon>
        <taxon>Blepharisma</taxon>
    </lineage>
</organism>
<dbReference type="SMART" id="SM00049">
    <property type="entry name" value="DEP"/>
    <property type="match status" value="1"/>
</dbReference>
<dbReference type="PANTHER" id="PTHR44899">
    <property type="entry name" value="CAMK FAMILY PROTEIN KINASE"/>
    <property type="match status" value="1"/>
</dbReference>
<evidence type="ECO:0000259" key="11">
    <source>
        <dbReference type="PROSITE" id="PS50011"/>
    </source>
</evidence>
<dbReference type="Proteomes" id="UP001162131">
    <property type="component" value="Unassembled WGS sequence"/>
</dbReference>
<evidence type="ECO:0000256" key="7">
    <source>
        <dbReference type="ARBA" id="ARBA00022840"/>
    </source>
</evidence>
<dbReference type="PROSITE" id="PS00108">
    <property type="entry name" value="PROTEIN_KINASE_ST"/>
    <property type="match status" value="1"/>
</dbReference>
<keyword evidence="5" id="KW-0547">Nucleotide-binding</keyword>
<name>A0AAU9JZD9_9CILI</name>
<dbReference type="InterPro" id="IPR001789">
    <property type="entry name" value="Sig_transdc_resp-reg_receiver"/>
</dbReference>
<dbReference type="EMBL" id="CAJZBQ010000051">
    <property type="protein sequence ID" value="CAG9330490.1"/>
    <property type="molecule type" value="Genomic_DNA"/>
</dbReference>
<sequence length="778" mass="89792">MVDEALIHILVVEDEPFQRLAMIDILSLLDYEVETAEDGHMAWELLKQKGSTYDLVLLDLELPGMDGLELLGKLKETPDLKDIPVVMLSAHSEMDKVYASLDLGALDYLIKPIRPGAVKTVVNQLKIRPKNSPTVETGLKAYERIRTLGRGAFASVDLVRKKSTGELLALKKIDMQFLSNERDRRNAENEATLMRVLVGPTIIQFHEQIVEEQTLYICMEFASGGCLSEKLQELRNRGERLSDEQIIMWFAQIIIALMIMHSKHVLHRDLKTENLFLQGNVIKVGDLGIAKSLSNSYEMAQSVAGTPYSMAPEILRQEKYGQKTDIWSLGCVLYEMATFKRPFEGKDVQSLIDVVLNKEYQPLPDYVDTNIKLLVSQMLNKDPNRRPTVWDLANMPIVKEHITKFVEETSCADTIMPLFDHDPRNRKKAGNAPKPNIIQVSDIASFARSEMSLQDKKIGWFGKTYQRVFTGNDLLEYLQSKYKYTLDQSRNAGQEMLEQGLIHNIDGQSLFSQTLFYQFREDRTDVARNMIYLWSKDVRVPHVVVRDLVQIANQIISQYKDDVETIRSSNEYRELIRAVGELQRVETRNLTRNEKVEFFLAVYQIMALHQMIELGDTKAGWFKDPADNFYYCINFLNYTLKELKHGVLRGNKKPPGSYTRFFYNSDPRNMLPNHQDPRVLIVCQDPPYPMQPIIDFHEGVDDILEKKTEEYCNREVCLNLSVEELILPKLFQTYQADFGGTEEAAIRWLWKFFSACKISDENVISKIKRQKLYVQYRE</sequence>
<dbReference type="Pfam" id="PF00610">
    <property type="entry name" value="DEP"/>
    <property type="match status" value="1"/>
</dbReference>
<dbReference type="Gene3D" id="1.10.510.10">
    <property type="entry name" value="Transferase(Phosphotransferase) domain 1"/>
    <property type="match status" value="1"/>
</dbReference>
<dbReference type="CDD" id="cd08215">
    <property type="entry name" value="STKc_Nek"/>
    <property type="match status" value="1"/>
</dbReference>
<dbReference type="InterPro" id="IPR000719">
    <property type="entry name" value="Prot_kinase_dom"/>
</dbReference>
<dbReference type="CDD" id="cd00156">
    <property type="entry name" value="REC"/>
    <property type="match status" value="1"/>
</dbReference>
<evidence type="ECO:0000256" key="6">
    <source>
        <dbReference type="ARBA" id="ARBA00022777"/>
    </source>
</evidence>
<dbReference type="InterPro" id="IPR051131">
    <property type="entry name" value="NEK_Ser/Thr_kinase_NIMA"/>
</dbReference>
<evidence type="ECO:0000256" key="2">
    <source>
        <dbReference type="ARBA" id="ARBA00012513"/>
    </source>
</evidence>
<dbReference type="AlphaFoldDB" id="A0AAU9JZD9"/>
<dbReference type="GO" id="GO:0005524">
    <property type="term" value="F:ATP binding"/>
    <property type="evidence" value="ECO:0007669"/>
    <property type="project" value="UniProtKB-KW"/>
</dbReference>
<dbReference type="EC" id="2.7.11.1" evidence="2"/>
<dbReference type="SUPFAM" id="SSF46785">
    <property type="entry name" value="Winged helix' DNA-binding domain"/>
    <property type="match status" value="1"/>
</dbReference>
<dbReference type="Gene3D" id="3.40.50.2300">
    <property type="match status" value="1"/>
</dbReference>
<accession>A0AAU9JZD9</accession>
<dbReference type="CDD" id="cd04371">
    <property type="entry name" value="DEP"/>
    <property type="match status" value="1"/>
</dbReference>
<evidence type="ECO:0000259" key="12">
    <source>
        <dbReference type="PROSITE" id="PS50110"/>
    </source>
</evidence>
<dbReference type="SUPFAM" id="SSF56112">
    <property type="entry name" value="Protein kinase-like (PK-like)"/>
    <property type="match status" value="1"/>
</dbReference>
<dbReference type="SMART" id="SM00448">
    <property type="entry name" value="REC"/>
    <property type="match status" value="1"/>
</dbReference>
<feature type="domain" description="DEP" evidence="13">
    <location>
        <begin position="447"/>
        <end position="521"/>
    </location>
</feature>
<comment type="catalytic activity">
    <reaction evidence="9">
        <text>L-seryl-[protein] + ATP = O-phospho-L-seryl-[protein] + ADP + H(+)</text>
        <dbReference type="Rhea" id="RHEA:17989"/>
        <dbReference type="Rhea" id="RHEA-COMP:9863"/>
        <dbReference type="Rhea" id="RHEA-COMP:11604"/>
        <dbReference type="ChEBI" id="CHEBI:15378"/>
        <dbReference type="ChEBI" id="CHEBI:29999"/>
        <dbReference type="ChEBI" id="CHEBI:30616"/>
        <dbReference type="ChEBI" id="CHEBI:83421"/>
        <dbReference type="ChEBI" id="CHEBI:456216"/>
        <dbReference type="EC" id="2.7.11.1"/>
    </reaction>
</comment>
<comment type="catalytic activity">
    <reaction evidence="8">
        <text>L-threonyl-[protein] + ATP = O-phospho-L-threonyl-[protein] + ADP + H(+)</text>
        <dbReference type="Rhea" id="RHEA:46608"/>
        <dbReference type="Rhea" id="RHEA-COMP:11060"/>
        <dbReference type="Rhea" id="RHEA-COMP:11605"/>
        <dbReference type="ChEBI" id="CHEBI:15378"/>
        <dbReference type="ChEBI" id="CHEBI:30013"/>
        <dbReference type="ChEBI" id="CHEBI:30616"/>
        <dbReference type="ChEBI" id="CHEBI:61977"/>
        <dbReference type="ChEBI" id="CHEBI:456216"/>
        <dbReference type="EC" id="2.7.11.1"/>
    </reaction>
</comment>
<dbReference type="InterPro" id="IPR011009">
    <property type="entry name" value="Kinase-like_dom_sf"/>
</dbReference>
<keyword evidence="3" id="KW-0723">Serine/threonine-protein kinase</keyword>